<evidence type="ECO:0000313" key="1">
    <source>
        <dbReference type="EMBL" id="KAI9908018.1"/>
    </source>
</evidence>
<evidence type="ECO:0000313" key="2">
    <source>
        <dbReference type="Proteomes" id="UP001163321"/>
    </source>
</evidence>
<comment type="caution">
    <text evidence="1">The sequence shown here is derived from an EMBL/GenBank/DDBJ whole genome shotgun (WGS) entry which is preliminary data.</text>
</comment>
<dbReference type="Proteomes" id="UP001163321">
    <property type="component" value="Chromosome 8"/>
</dbReference>
<protein>
    <submittedName>
        <fullName evidence="1">Uncharacterized protein</fullName>
    </submittedName>
</protein>
<gene>
    <name evidence="1" type="ORF">PsorP6_004095</name>
</gene>
<reference evidence="1 2" key="1">
    <citation type="journal article" date="2022" name="bioRxiv">
        <title>The genome of the oomycete Peronosclerospora sorghi, a cosmopolitan pathogen of maize and sorghum, is inflated with dispersed pseudogenes.</title>
        <authorList>
            <person name="Fletcher K."/>
            <person name="Martin F."/>
            <person name="Isakeit T."/>
            <person name="Cavanaugh K."/>
            <person name="Magill C."/>
            <person name="Michelmore R."/>
        </authorList>
    </citation>
    <scope>NUCLEOTIDE SEQUENCE [LARGE SCALE GENOMIC DNA]</scope>
    <source>
        <strain evidence="1">P6</strain>
    </source>
</reference>
<keyword evidence="2" id="KW-1185">Reference proteome</keyword>
<accession>A0ACC0VNE0</accession>
<dbReference type="EMBL" id="CM047587">
    <property type="protein sequence ID" value="KAI9908018.1"/>
    <property type="molecule type" value="Genomic_DNA"/>
</dbReference>
<name>A0ACC0VNE0_9STRA</name>
<proteinExistence type="predicted"/>
<sequence>MKAVEVCQSPLRLVLVLRLPVQQSDCSRASSASSPATNVRIAPIFWPHTQLPRQEDGQAWQR</sequence>
<organism evidence="1 2">
    <name type="scientific">Peronosclerospora sorghi</name>
    <dbReference type="NCBI Taxonomy" id="230839"/>
    <lineage>
        <taxon>Eukaryota</taxon>
        <taxon>Sar</taxon>
        <taxon>Stramenopiles</taxon>
        <taxon>Oomycota</taxon>
        <taxon>Peronosporomycetes</taxon>
        <taxon>Peronosporales</taxon>
        <taxon>Peronosporaceae</taxon>
        <taxon>Peronosclerospora</taxon>
    </lineage>
</organism>